<dbReference type="InterPro" id="IPR010359">
    <property type="entry name" value="IrrE_HExxH"/>
</dbReference>
<organism evidence="3 4">
    <name type="scientific">Nocardia panacis</name>
    <dbReference type="NCBI Taxonomy" id="2340916"/>
    <lineage>
        <taxon>Bacteria</taxon>
        <taxon>Bacillati</taxon>
        <taxon>Actinomycetota</taxon>
        <taxon>Actinomycetes</taxon>
        <taxon>Mycobacteriales</taxon>
        <taxon>Nocardiaceae</taxon>
        <taxon>Nocardia</taxon>
    </lineage>
</organism>
<keyword evidence="4" id="KW-1185">Reference proteome</keyword>
<dbReference type="Proteomes" id="UP000266677">
    <property type="component" value="Unassembled WGS sequence"/>
</dbReference>
<reference evidence="3 4" key="1">
    <citation type="submission" date="2018-09" db="EMBL/GenBank/DDBJ databases">
        <title>YIM PH21274 draft genome.</title>
        <authorList>
            <person name="Miao C."/>
        </authorList>
    </citation>
    <scope>NUCLEOTIDE SEQUENCE [LARGE SCALE GENOMIC DNA]</scope>
    <source>
        <strain evidence="3 4">YIM PH 21724</strain>
    </source>
</reference>
<feature type="domain" description="IrrE N-terminal-like" evidence="2">
    <location>
        <begin position="43"/>
        <end position="126"/>
    </location>
</feature>
<sequence>MEDTPVYGAVLPDYQHLARTHFPGLIVAAAELPAGLSWYISEDRTILIDSRMSPRRQQIQVVHMLAHLKLEHDHANFGIREELDAMCLSTQWILPPAKLANLLEDVSTDAMQIASYLGVAVPILAAALRTLPRDYWRDVRARTNRRLEWPSIPPVAHPLCVILDALPVRSPSASALPGKALVPSGSGLHDGRPDPAGLRTRSGIRDFAKRPAKTPSAAA</sequence>
<feature type="region of interest" description="Disordered" evidence="1">
    <location>
        <begin position="179"/>
        <end position="219"/>
    </location>
</feature>
<proteinExistence type="predicted"/>
<evidence type="ECO:0000313" key="4">
    <source>
        <dbReference type="Proteomes" id="UP000266677"/>
    </source>
</evidence>
<evidence type="ECO:0000256" key="1">
    <source>
        <dbReference type="SAM" id="MobiDB-lite"/>
    </source>
</evidence>
<dbReference type="EMBL" id="QZFU01000041">
    <property type="protein sequence ID" value="RJO69817.1"/>
    <property type="molecule type" value="Genomic_DNA"/>
</dbReference>
<dbReference type="Pfam" id="PF06114">
    <property type="entry name" value="Peptidase_M78"/>
    <property type="match status" value="1"/>
</dbReference>
<accession>A0A3A4K168</accession>
<gene>
    <name evidence="3" type="ORF">D5S18_28365</name>
</gene>
<comment type="caution">
    <text evidence="3">The sequence shown here is derived from an EMBL/GenBank/DDBJ whole genome shotgun (WGS) entry which is preliminary data.</text>
</comment>
<evidence type="ECO:0000259" key="2">
    <source>
        <dbReference type="Pfam" id="PF06114"/>
    </source>
</evidence>
<dbReference type="AlphaFoldDB" id="A0A3A4K168"/>
<protein>
    <submittedName>
        <fullName evidence="3">ImmA/IrrE family metallo-endopeptidase</fullName>
    </submittedName>
</protein>
<name>A0A3A4K168_9NOCA</name>
<evidence type="ECO:0000313" key="3">
    <source>
        <dbReference type="EMBL" id="RJO69817.1"/>
    </source>
</evidence>